<keyword evidence="4" id="KW-1185">Reference proteome</keyword>
<dbReference type="AlphaFoldDB" id="A0AAV4CAX4"/>
<evidence type="ECO:0000313" key="3">
    <source>
        <dbReference type="EMBL" id="GFO28522.1"/>
    </source>
</evidence>
<dbReference type="EMBL" id="BLXT01006043">
    <property type="protein sequence ID" value="GFO28522.1"/>
    <property type="molecule type" value="Genomic_DNA"/>
</dbReference>
<keyword evidence="2" id="KW-1133">Transmembrane helix</keyword>
<proteinExistence type="predicted"/>
<feature type="region of interest" description="Disordered" evidence="1">
    <location>
        <begin position="1"/>
        <end position="24"/>
    </location>
</feature>
<sequence length="138" mass="14618">MTQPRLGSELTTFRSGPQESTRVPPERTIFTLQKKKIITRASARSFNSGLLLPVIVSRIVVGRSGTALQDQECELEEVSANVRLFLRVGVALSLVAAEVLLSQVVAAVALSLIVTCVELSLIAIASYVAALLGTAGVV</sequence>
<reference evidence="3 4" key="1">
    <citation type="journal article" date="2021" name="Elife">
        <title>Chloroplast acquisition without the gene transfer in kleptoplastic sea slugs, Plakobranchus ocellatus.</title>
        <authorList>
            <person name="Maeda T."/>
            <person name="Takahashi S."/>
            <person name="Yoshida T."/>
            <person name="Shimamura S."/>
            <person name="Takaki Y."/>
            <person name="Nagai Y."/>
            <person name="Toyoda A."/>
            <person name="Suzuki Y."/>
            <person name="Arimoto A."/>
            <person name="Ishii H."/>
            <person name="Satoh N."/>
            <person name="Nishiyama T."/>
            <person name="Hasebe M."/>
            <person name="Maruyama T."/>
            <person name="Minagawa J."/>
            <person name="Obokata J."/>
            <person name="Shigenobu S."/>
        </authorList>
    </citation>
    <scope>NUCLEOTIDE SEQUENCE [LARGE SCALE GENOMIC DNA]</scope>
</reference>
<dbReference type="Proteomes" id="UP000735302">
    <property type="component" value="Unassembled WGS sequence"/>
</dbReference>
<evidence type="ECO:0000256" key="1">
    <source>
        <dbReference type="SAM" id="MobiDB-lite"/>
    </source>
</evidence>
<protein>
    <submittedName>
        <fullName evidence="3">Uncharacterized protein</fullName>
    </submittedName>
</protein>
<feature type="transmembrane region" description="Helical" evidence="2">
    <location>
        <begin position="119"/>
        <end position="137"/>
    </location>
</feature>
<accession>A0AAV4CAX4</accession>
<keyword evidence="2" id="KW-0812">Transmembrane</keyword>
<feature type="transmembrane region" description="Helical" evidence="2">
    <location>
        <begin position="84"/>
        <end position="113"/>
    </location>
</feature>
<name>A0AAV4CAX4_9GAST</name>
<keyword evidence="2" id="KW-0472">Membrane</keyword>
<organism evidence="3 4">
    <name type="scientific">Plakobranchus ocellatus</name>
    <dbReference type="NCBI Taxonomy" id="259542"/>
    <lineage>
        <taxon>Eukaryota</taxon>
        <taxon>Metazoa</taxon>
        <taxon>Spiralia</taxon>
        <taxon>Lophotrochozoa</taxon>
        <taxon>Mollusca</taxon>
        <taxon>Gastropoda</taxon>
        <taxon>Heterobranchia</taxon>
        <taxon>Euthyneura</taxon>
        <taxon>Panpulmonata</taxon>
        <taxon>Sacoglossa</taxon>
        <taxon>Placobranchoidea</taxon>
        <taxon>Plakobranchidae</taxon>
        <taxon>Plakobranchus</taxon>
    </lineage>
</organism>
<gene>
    <name evidence="3" type="ORF">PoB_005502700</name>
</gene>
<feature type="compositionally biased region" description="Polar residues" evidence="1">
    <location>
        <begin position="1"/>
        <end position="21"/>
    </location>
</feature>
<comment type="caution">
    <text evidence="3">The sequence shown here is derived from an EMBL/GenBank/DDBJ whole genome shotgun (WGS) entry which is preliminary data.</text>
</comment>
<evidence type="ECO:0000313" key="4">
    <source>
        <dbReference type="Proteomes" id="UP000735302"/>
    </source>
</evidence>
<evidence type="ECO:0000256" key="2">
    <source>
        <dbReference type="SAM" id="Phobius"/>
    </source>
</evidence>